<gene>
    <name evidence="2" type="ORF">EFY87_16980</name>
</gene>
<reference evidence="2 3" key="1">
    <citation type="submission" date="2018-11" db="EMBL/GenBank/DDBJ databases">
        <title>Draft genome of Simplicispira Flexivirga sp. BO-16.</title>
        <authorList>
            <person name="Im W.T."/>
        </authorList>
    </citation>
    <scope>NUCLEOTIDE SEQUENCE [LARGE SCALE GENOMIC DNA]</scope>
    <source>
        <strain evidence="2 3">BO-16</strain>
    </source>
</reference>
<sequence>MSCVTFLTAAQRAALRDLGEEQLTPDEITALHPSPPATEGKLRRVRLLARSSDPAIRQSAALNQHCPLDVLQLLADDSDPTVRRCVARQPATPEALLWQLASDPTSDVRAWVAAHPAVTPELLDRLDSDPEPAVRRVVAWSRAWHRPA</sequence>
<dbReference type="Proteomes" id="UP000271678">
    <property type="component" value="Unassembled WGS sequence"/>
</dbReference>
<proteinExistence type="predicted"/>
<comment type="caution">
    <text evidence="2">The sequence shown here is derived from an EMBL/GenBank/DDBJ whole genome shotgun (WGS) entry which is preliminary data.</text>
</comment>
<dbReference type="AlphaFoldDB" id="A0A3M9M1U8"/>
<evidence type="ECO:0000313" key="3">
    <source>
        <dbReference type="Proteomes" id="UP000271678"/>
    </source>
</evidence>
<accession>A0A3M9M1U8</accession>
<dbReference type="OrthoDB" id="5113951at2"/>
<keyword evidence="3" id="KW-1185">Reference proteome</keyword>
<dbReference type="EMBL" id="RJJQ01000020">
    <property type="protein sequence ID" value="RNI19524.1"/>
    <property type="molecule type" value="Genomic_DNA"/>
</dbReference>
<organism evidence="2 3">
    <name type="scientific">Flexivirga caeni</name>
    <dbReference type="NCBI Taxonomy" id="2294115"/>
    <lineage>
        <taxon>Bacteria</taxon>
        <taxon>Bacillati</taxon>
        <taxon>Actinomycetota</taxon>
        <taxon>Actinomycetes</taxon>
        <taxon>Micrococcales</taxon>
        <taxon>Dermacoccaceae</taxon>
        <taxon>Flexivirga</taxon>
    </lineage>
</organism>
<dbReference type="Pfam" id="PF25591">
    <property type="entry name" value="LRV_2"/>
    <property type="match status" value="1"/>
</dbReference>
<name>A0A3M9M1U8_9MICO</name>
<dbReference type="InterPro" id="IPR011989">
    <property type="entry name" value="ARM-like"/>
</dbReference>
<dbReference type="InterPro" id="IPR016024">
    <property type="entry name" value="ARM-type_fold"/>
</dbReference>
<feature type="domain" description="Leucine rich repeat variant" evidence="1">
    <location>
        <begin position="86"/>
        <end position="139"/>
    </location>
</feature>
<dbReference type="RefSeq" id="WP_123272672.1">
    <property type="nucleotide sequence ID" value="NZ_RJJQ01000020.1"/>
</dbReference>
<evidence type="ECO:0000313" key="2">
    <source>
        <dbReference type="EMBL" id="RNI19524.1"/>
    </source>
</evidence>
<dbReference type="InterPro" id="IPR057893">
    <property type="entry name" value="LRV_2"/>
</dbReference>
<dbReference type="Gene3D" id="1.25.10.10">
    <property type="entry name" value="Leucine-rich Repeat Variant"/>
    <property type="match status" value="1"/>
</dbReference>
<evidence type="ECO:0000259" key="1">
    <source>
        <dbReference type="Pfam" id="PF25591"/>
    </source>
</evidence>
<protein>
    <submittedName>
        <fullName evidence="2">HEAT repeat domain-containing protein</fullName>
    </submittedName>
</protein>
<dbReference type="SUPFAM" id="SSF48371">
    <property type="entry name" value="ARM repeat"/>
    <property type="match status" value="1"/>
</dbReference>